<keyword evidence="1 2" id="KW-0732">Signal</keyword>
<dbReference type="SUPFAM" id="SSF47565">
    <property type="entry name" value="Insect pheromone/odorant-binding proteins"/>
    <property type="match status" value="1"/>
</dbReference>
<dbReference type="Gene3D" id="1.10.238.20">
    <property type="entry name" value="Pheromone/general odorant binding protein domain"/>
    <property type="match status" value="1"/>
</dbReference>
<keyword evidence="3" id="KW-1185">Reference proteome</keyword>
<evidence type="ECO:0000313" key="4">
    <source>
        <dbReference type="RefSeq" id="XP_052748860.1"/>
    </source>
</evidence>
<gene>
    <name evidence="4" type="primary">LOC128200214</name>
</gene>
<dbReference type="InterPro" id="IPR006170">
    <property type="entry name" value="PBP/GOBP"/>
</dbReference>
<proteinExistence type="predicted"/>
<reference evidence="4" key="1">
    <citation type="submission" date="2025-08" db="UniProtKB">
        <authorList>
            <consortium name="RefSeq"/>
        </authorList>
    </citation>
    <scope>IDENTIFICATION</scope>
    <source>
        <tissue evidence="4">Whole larvae</tissue>
    </source>
</reference>
<accession>A0ABM3MCN8</accession>
<evidence type="ECO:0000256" key="2">
    <source>
        <dbReference type="SAM" id="SignalP"/>
    </source>
</evidence>
<feature type="signal peptide" evidence="2">
    <location>
        <begin position="1"/>
        <end position="19"/>
    </location>
</feature>
<dbReference type="Proteomes" id="UP001652740">
    <property type="component" value="Unplaced"/>
</dbReference>
<dbReference type="PANTHER" id="PTHR11857:SF45">
    <property type="entry name" value="GENERAL ODORANT-BINDING PROTEIN 83A-RELATED"/>
    <property type="match status" value="1"/>
</dbReference>
<dbReference type="Pfam" id="PF01395">
    <property type="entry name" value="PBP_GOBP"/>
    <property type="match status" value="1"/>
</dbReference>
<dbReference type="PANTHER" id="PTHR11857">
    <property type="entry name" value="ODORANT BINDING PROTEIN-RELATED"/>
    <property type="match status" value="1"/>
</dbReference>
<sequence>MVCLVFSLLLVLLVTGGYAEQRKVPFPAEKMGMFLRVYANCIVESGTIWESLVVLKEGRMSDNNNFRKYVYCVFTSSGYSNKDGHIQEEKSLELFPESDRQIVKEQIVECNKNQEVDPVDKVSAFYKCFIEKSPVILTIKPVDETKYFKDLRTNLLQKVFS</sequence>
<dbReference type="GeneID" id="128200214"/>
<dbReference type="RefSeq" id="XP_052748860.1">
    <property type="nucleotide sequence ID" value="XM_052892900.1"/>
</dbReference>
<dbReference type="SMART" id="SM00708">
    <property type="entry name" value="PhBP"/>
    <property type="match status" value="1"/>
</dbReference>
<dbReference type="CDD" id="cd23992">
    <property type="entry name" value="PBP_GOBP"/>
    <property type="match status" value="1"/>
</dbReference>
<evidence type="ECO:0000256" key="1">
    <source>
        <dbReference type="ARBA" id="ARBA00022729"/>
    </source>
</evidence>
<evidence type="ECO:0000313" key="3">
    <source>
        <dbReference type="Proteomes" id="UP001652740"/>
    </source>
</evidence>
<dbReference type="InterPro" id="IPR036728">
    <property type="entry name" value="PBP_GOBP_sf"/>
</dbReference>
<feature type="chain" id="PRO_5045668300" evidence="2">
    <location>
        <begin position="20"/>
        <end position="161"/>
    </location>
</feature>
<protein>
    <submittedName>
        <fullName evidence="4">Uncharacterized protein LOC128200214</fullName>
    </submittedName>
</protein>
<organism evidence="3 4">
    <name type="scientific">Galleria mellonella</name>
    <name type="common">Greater wax moth</name>
    <dbReference type="NCBI Taxonomy" id="7137"/>
    <lineage>
        <taxon>Eukaryota</taxon>
        <taxon>Metazoa</taxon>
        <taxon>Ecdysozoa</taxon>
        <taxon>Arthropoda</taxon>
        <taxon>Hexapoda</taxon>
        <taxon>Insecta</taxon>
        <taxon>Pterygota</taxon>
        <taxon>Neoptera</taxon>
        <taxon>Endopterygota</taxon>
        <taxon>Lepidoptera</taxon>
        <taxon>Glossata</taxon>
        <taxon>Ditrysia</taxon>
        <taxon>Pyraloidea</taxon>
        <taxon>Pyralidae</taxon>
        <taxon>Galleriinae</taxon>
        <taxon>Galleria</taxon>
    </lineage>
</organism>
<name>A0ABM3MCN8_GALME</name>